<evidence type="ECO:0000313" key="2">
    <source>
        <dbReference type="EMBL" id="MBW8190371.1"/>
    </source>
</evidence>
<accession>A0ABS7EDF1</accession>
<dbReference type="Proteomes" id="UP001166251">
    <property type="component" value="Unassembled WGS sequence"/>
</dbReference>
<dbReference type="Pfam" id="PF06667">
    <property type="entry name" value="PspB"/>
    <property type="match status" value="1"/>
</dbReference>
<dbReference type="RefSeq" id="WP_220103062.1">
    <property type="nucleotide sequence ID" value="NZ_JAHZSS010000004.1"/>
</dbReference>
<gene>
    <name evidence="2" type="primary">pspB</name>
    <name evidence="2" type="ORF">K0504_04920</name>
</gene>
<keyword evidence="3" id="KW-1185">Reference proteome</keyword>
<keyword evidence="1" id="KW-0812">Transmembrane</keyword>
<name>A0ABS7EDF1_9GAMM</name>
<reference evidence="2" key="1">
    <citation type="submission" date="2021-07" db="EMBL/GenBank/DDBJ databases">
        <title>Neiella marina sp. nov., isolated from the intestinal content of sea cucumber Apostichopus japonicus.</title>
        <authorList>
            <person name="Bai X."/>
        </authorList>
    </citation>
    <scope>NUCLEOTIDE SEQUENCE</scope>
    <source>
        <strain evidence="2">126</strain>
    </source>
</reference>
<keyword evidence="1" id="KW-0472">Membrane</keyword>
<organism evidence="2 3">
    <name type="scientific">Neiella holothuriorum</name>
    <dbReference type="NCBI Taxonomy" id="2870530"/>
    <lineage>
        <taxon>Bacteria</taxon>
        <taxon>Pseudomonadati</taxon>
        <taxon>Pseudomonadota</taxon>
        <taxon>Gammaproteobacteria</taxon>
        <taxon>Alteromonadales</taxon>
        <taxon>Echinimonadaceae</taxon>
        <taxon>Neiella</taxon>
    </lineage>
</organism>
<dbReference type="InterPro" id="IPR009554">
    <property type="entry name" value="Phageshock_PspB"/>
</dbReference>
<dbReference type="NCBIfam" id="TIGR02976">
    <property type="entry name" value="phageshock_pspB"/>
    <property type="match status" value="1"/>
</dbReference>
<comment type="caution">
    <text evidence="2">The sequence shown here is derived from an EMBL/GenBank/DDBJ whole genome shotgun (WGS) entry which is preliminary data.</text>
</comment>
<evidence type="ECO:0000313" key="3">
    <source>
        <dbReference type="Proteomes" id="UP001166251"/>
    </source>
</evidence>
<feature type="transmembrane region" description="Helical" evidence="1">
    <location>
        <begin position="6"/>
        <end position="25"/>
    </location>
</feature>
<keyword evidence="1" id="KW-1133">Transmembrane helix</keyword>
<protein>
    <submittedName>
        <fullName evidence="2">Envelope stress response membrane protein PspB</fullName>
    </submittedName>
</protein>
<dbReference type="NCBIfam" id="NF006993">
    <property type="entry name" value="PRK09458.1"/>
    <property type="match status" value="1"/>
</dbReference>
<sequence length="77" mass="8996">MEIAAMIVGPLCLFLLVVAPIWLVMHYRSKRQVSQGLTEEEYRQLRQLAEQSEHMTKRIQTLEAILDAESPDWRKQA</sequence>
<dbReference type="EMBL" id="JAHZSS010000004">
    <property type="protein sequence ID" value="MBW8190371.1"/>
    <property type="molecule type" value="Genomic_DNA"/>
</dbReference>
<proteinExistence type="predicted"/>
<evidence type="ECO:0000256" key="1">
    <source>
        <dbReference type="SAM" id="Phobius"/>
    </source>
</evidence>